<reference evidence="1" key="1">
    <citation type="submission" date="2021-01" db="EMBL/GenBank/DDBJ databases">
        <authorList>
            <person name="Corre E."/>
            <person name="Pelletier E."/>
            <person name="Niang G."/>
            <person name="Scheremetjew M."/>
            <person name="Finn R."/>
            <person name="Kale V."/>
            <person name="Holt S."/>
            <person name="Cochrane G."/>
            <person name="Meng A."/>
            <person name="Brown T."/>
            <person name="Cohen L."/>
        </authorList>
    </citation>
    <scope>NUCLEOTIDE SEQUENCE</scope>
    <source>
        <strain evidence="1">CCAP979/52</strain>
    </source>
</reference>
<protein>
    <submittedName>
        <fullName evidence="1">Uncharacterized protein</fullName>
    </submittedName>
</protein>
<dbReference type="EMBL" id="HBEZ01031904">
    <property type="protein sequence ID" value="CAD8640046.1"/>
    <property type="molecule type" value="Transcribed_RNA"/>
</dbReference>
<name>A0A7S0QLA1_9CRYP</name>
<dbReference type="AlphaFoldDB" id="A0A7S0QLA1"/>
<organism evidence="1">
    <name type="scientific">Cryptomonas curvata</name>
    <dbReference type="NCBI Taxonomy" id="233186"/>
    <lineage>
        <taxon>Eukaryota</taxon>
        <taxon>Cryptophyceae</taxon>
        <taxon>Cryptomonadales</taxon>
        <taxon>Cryptomonadaceae</taxon>
        <taxon>Cryptomonas</taxon>
    </lineage>
</organism>
<proteinExistence type="predicted"/>
<gene>
    <name evidence="1" type="ORF">CCUR1050_LOCUS17730</name>
</gene>
<accession>A0A7S0QLA1</accession>
<evidence type="ECO:0000313" key="1">
    <source>
        <dbReference type="EMBL" id="CAD8640046.1"/>
    </source>
</evidence>
<sequence length="135" mass="15526">MYSTGTSAGTVDFNLIKQKKIEDTFYNFVEGRALRGKNKIYNYENGWYQDLLACSSRADMQMCETCGRHCNSWEWETSGYAVLNGSELDMATLIWLTADVYVSESVLLSASVCVHYDWWLCLRRLDENVQTFVLA</sequence>